<evidence type="ECO:0000313" key="3">
    <source>
        <dbReference type="EMBL" id="MBB4797100.1"/>
    </source>
</evidence>
<feature type="transmembrane region" description="Helical" evidence="1">
    <location>
        <begin position="213"/>
        <end position="233"/>
    </location>
</feature>
<dbReference type="InterPro" id="IPR037185">
    <property type="entry name" value="EmrE-like"/>
</dbReference>
<evidence type="ECO:0000259" key="2">
    <source>
        <dbReference type="Pfam" id="PF00892"/>
    </source>
</evidence>
<dbReference type="AlphaFoldDB" id="A0A7W7INA3"/>
<dbReference type="Pfam" id="PF00892">
    <property type="entry name" value="EamA"/>
    <property type="match status" value="2"/>
</dbReference>
<sequence length="305" mass="31871">MIPHGARQGTSYGMALRAASALSFSLMYALMKWAATLEPVSAGEMVFYRSIFGLPVVLMWVLSAKGGLASLSTRRPMVHVWRCALGVTGILLIFQGLRLLPLADATTIGFTAPIFATLLSILFLKEKVGRHRWTAVVLGFLGVLVMVRPGAAGAPPLAGLLFALGGAFVAAAVTVTLRQLGKTESATAIVFWFFVACATVGGVLTLIDGHSHSWAVLAILAAGGLAGGLAQLLMTTSLQHAPVSALAPLDYLQMVGAVVLGWLLLSDAPTLATLAGAALIAGSGLYTAWRERVLRREITPPSPSV</sequence>
<dbReference type="Proteomes" id="UP000539957">
    <property type="component" value="Unassembled WGS sequence"/>
</dbReference>
<keyword evidence="1" id="KW-1133">Transmembrane helix</keyword>
<evidence type="ECO:0000256" key="1">
    <source>
        <dbReference type="SAM" id="Phobius"/>
    </source>
</evidence>
<name>A0A7W7INA3_9CAUL</name>
<feature type="transmembrane region" description="Helical" evidence="1">
    <location>
        <begin position="245"/>
        <end position="265"/>
    </location>
</feature>
<keyword evidence="1" id="KW-0812">Transmembrane</keyword>
<feature type="transmembrane region" description="Helical" evidence="1">
    <location>
        <begin position="12"/>
        <end position="34"/>
    </location>
</feature>
<organism evidence="3 4">
    <name type="scientific">Brevundimonas bullata</name>
    <dbReference type="NCBI Taxonomy" id="13160"/>
    <lineage>
        <taxon>Bacteria</taxon>
        <taxon>Pseudomonadati</taxon>
        <taxon>Pseudomonadota</taxon>
        <taxon>Alphaproteobacteria</taxon>
        <taxon>Caulobacterales</taxon>
        <taxon>Caulobacteraceae</taxon>
        <taxon>Brevundimonas</taxon>
    </lineage>
</organism>
<feature type="transmembrane region" description="Helical" evidence="1">
    <location>
        <begin position="46"/>
        <end position="68"/>
    </location>
</feature>
<feature type="transmembrane region" description="Helical" evidence="1">
    <location>
        <begin position="157"/>
        <end position="177"/>
    </location>
</feature>
<dbReference type="GO" id="GO:0016020">
    <property type="term" value="C:membrane"/>
    <property type="evidence" value="ECO:0007669"/>
    <property type="project" value="InterPro"/>
</dbReference>
<dbReference type="SUPFAM" id="SSF103481">
    <property type="entry name" value="Multidrug resistance efflux transporter EmrE"/>
    <property type="match status" value="2"/>
</dbReference>
<gene>
    <name evidence="3" type="ORF">HNP32_000814</name>
</gene>
<dbReference type="EMBL" id="JACHKY010000001">
    <property type="protein sequence ID" value="MBB4797100.1"/>
    <property type="molecule type" value="Genomic_DNA"/>
</dbReference>
<keyword evidence="4" id="KW-1185">Reference proteome</keyword>
<accession>A0A7W7INA3</accession>
<keyword evidence="1" id="KW-0472">Membrane</keyword>
<dbReference type="RefSeq" id="WP_184267318.1">
    <property type="nucleotide sequence ID" value="NZ_JACHKY010000001.1"/>
</dbReference>
<feature type="transmembrane region" description="Helical" evidence="1">
    <location>
        <begin position="271"/>
        <end position="289"/>
    </location>
</feature>
<dbReference type="PANTHER" id="PTHR22911">
    <property type="entry name" value="ACYL-MALONYL CONDENSING ENZYME-RELATED"/>
    <property type="match status" value="1"/>
</dbReference>
<feature type="domain" description="EamA" evidence="2">
    <location>
        <begin position="158"/>
        <end position="282"/>
    </location>
</feature>
<dbReference type="PANTHER" id="PTHR22911:SF103">
    <property type="entry name" value="BLR2811 PROTEIN"/>
    <property type="match status" value="1"/>
</dbReference>
<feature type="transmembrane region" description="Helical" evidence="1">
    <location>
        <begin position="106"/>
        <end position="124"/>
    </location>
</feature>
<reference evidence="3 4" key="1">
    <citation type="submission" date="2020-08" db="EMBL/GenBank/DDBJ databases">
        <title>Functional genomics of gut bacteria from endangered species of beetles.</title>
        <authorList>
            <person name="Carlos-Shanley C."/>
        </authorList>
    </citation>
    <scope>NUCLEOTIDE SEQUENCE [LARGE SCALE GENOMIC DNA]</scope>
    <source>
        <strain evidence="3 4">S00123</strain>
    </source>
</reference>
<comment type="caution">
    <text evidence="3">The sequence shown here is derived from an EMBL/GenBank/DDBJ whole genome shotgun (WGS) entry which is preliminary data.</text>
</comment>
<proteinExistence type="predicted"/>
<feature type="transmembrane region" description="Helical" evidence="1">
    <location>
        <begin position="80"/>
        <end position="100"/>
    </location>
</feature>
<feature type="transmembrane region" description="Helical" evidence="1">
    <location>
        <begin position="133"/>
        <end position="151"/>
    </location>
</feature>
<dbReference type="InterPro" id="IPR000620">
    <property type="entry name" value="EamA_dom"/>
</dbReference>
<feature type="domain" description="EamA" evidence="2">
    <location>
        <begin position="13"/>
        <end position="147"/>
    </location>
</feature>
<evidence type="ECO:0000313" key="4">
    <source>
        <dbReference type="Proteomes" id="UP000539957"/>
    </source>
</evidence>
<feature type="transmembrane region" description="Helical" evidence="1">
    <location>
        <begin position="189"/>
        <end position="207"/>
    </location>
</feature>
<protein>
    <submittedName>
        <fullName evidence="3">Drug/metabolite transporter (DMT)-like permease</fullName>
    </submittedName>
</protein>